<evidence type="ECO:0000313" key="3">
    <source>
        <dbReference type="Proteomes" id="UP001500483"/>
    </source>
</evidence>
<evidence type="ECO:0000313" key="2">
    <source>
        <dbReference type="EMBL" id="GAA3360891.1"/>
    </source>
</evidence>
<evidence type="ECO:0000256" key="1">
    <source>
        <dbReference type="SAM" id="MobiDB-lite"/>
    </source>
</evidence>
<organism evidence="2 3">
    <name type="scientific">Saccharopolyspora gregorii</name>
    <dbReference type="NCBI Taxonomy" id="33914"/>
    <lineage>
        <taxon>Bacteria</taxon>
        <taxon>Bacillati</taxon>
        <taxon>Actinomycetota</taxon>
        <taxon>Actinomycetes</taxon>
        <taxon>Pseudonocardiales</taxon>
        <taxon>Pseudonocardiaceae</taxon>
        <taxon>Saccharopolyspora</taxon>
    </lineage>
</organism>
<name>A0ABP6RSN1_9PSEU</name>
<accession>A0ABP6RSN1</accession>
<comment type="caution">
    <text evidence="2">The sequence shown here is derived from an EMBL/GenBank/DDBJ whole genome shotgun (WGS) entry which is preliminary data.</text>
</comment>
<keyword evidence="3" id="KW-1185">Reference proteome</keyword>
<proteinExistence type="predicted"/>
<reference evidence="3" key="1">
    <citation type="journal article" date="2019" name="Int. J. Syst. Evol. Microbiol.">
        <title>The Global Catalogue of Microorganisms (GCM) 10K type strain sequencing project: providing services to taxonomists for standard genome sequencing and annotation.</title>
        <authorList>
            <consortium name="The Broad Institute Genomics Platform"/>
            <consortium name="The Broad Institute Genome Sequencing Center for Infectious Disease"/>
            <person name="Wu L."/>
            <person name="Ma J."/>
        </authorList>
    </citation>
    <scope>NUCLEOTIDE SEQUENCE [LARGE SCALE GENOMIC DNA]</scope>
    <source>
        <strain evidence="3">JCM 9687</strain>
    </source>
</reference>
<sequence length="82" mass="9195">MALKCTNLAENSSDLSDFRAVERHGGRPRRSQRDRYHVARKSIKTYRPVRSVLATDPEPDSAVAVPDHPSRAPRRAARGAMK</sequence>
<feature type="compositionally biased region" description="Basic and acidic residues" evidence="1">
    <location>
        <begin position="16"/>
        <end position="36"/>
    </location>
</feature>
<gene>
    <name evidence="2" type="ORF">GCM10020366_42700</name>
</gene>
<feature type="region of interest" description="Disordered" evidence="1">
    <location>
        <begin position="54"/>
        <end position="82"/>
    </location>
</feature>
<dbReference type="Proteomes" id="UP001500483">
    <property type="component" value="Unassembled WGS sequence"/>
</dbReference>
<protein>
    <submittedName>
        <fullName evidence="2">Uncharacterized protein</fullName>
    </submittedName>
</protein>
<dbReference type="EMBL" id="BAAAYK010000038">
    <property type="protein sequence ID" value="GAA3360891.1"/>
    <property type="molecule type" value="Genomic_DNA"/>
</dbReference>
<feature type="compositionally biased region" description="Basic residues" evidence="1">
    <location>
        <begin position="71"/>
        <end position="82"/>
    </location>
</feature>
<feature type="region of interest" description="Disordered" evidence="1">
    <location>
        <begin position="1"/>
        <end position="36"/>
    </location>
</feature>